<dbReference type="AlphaFoldDB" id="A0A6M6BHG1"/>
<dbReference type="KEGG" id="hts:HMJ29_11285"/>
<accession>A0A6M6BHG1</accession>
<gene>
    <name evidence="2" type="ORF">HMJ29_11285</name>
</gene>
<name>A0A6M6BHG1_9BACT</name>
<keyword evidence="1" id="KW-0472">Membrane</keyword>
<organism evidence="2 3">
    <name type="scientific">Hymenobacter taeanensis</name>
    <dbReference type="NCBI Taxonomy" id="2735321"/>
    <lineage>
        <taxon>Bacteria</taxon>
        <taxon>Pseudomonadati</taxon>
        <taxon>Bacteroidota</taxon>
        <taxon>Cytophagia</taxon>
        <taxon>Cytophagales</taxon>
        <taxon>Hymenobacteraceae</taxon>
        <taxon>Hymenobacter</taxon>
    </lineage>
</organism>
<keyword evidence="1" id="KW-0812">Transmembrane</keyword>
<reference evidence="2 3" key="1">
    <citation type="submission" date="2020-05" db="EMBL/GenBank/DDBJ databases">
        <title>Complete genome sequence of Hymenobacter sp. TS19 in Coasted Sand Dune.</title>
        <authorList>
            <person name="Lee J.-H."/>
            <person name="Jung J.-H."/>
            <person name="Jeong S."/>
            <person name="Zhao L."/>
            <person name="Kim M.-K."/>
            <person name="Seo H.-S."/>
            <person name="Lim S."/>
        </authorList>
    </citation>
    <scope>NUCLEOTIDE SEQUENCE [LARGE SCALE GENOMIC DNA]</scope>
    <source>
        <strain evidence="2 3">TS19</strain>
    </source>
</reference>
<dbReference type="EMBL" id="CP053538">
    <property type="protein sequence ID" value="QJX47489.1"/>
    <property type="molecule type" value="Genomic_DNA"/>
</dbReference>
<keyword evidence="1" id="KW-1133">Transmembrane helix</keyword>
<evidence type="ECO:0000256" key="1">
    <source>
        <dbReference type="SAM" id="Phobius"/>
    </source>
</evidence>
<proteinExistence type="predicted"/>
<dbReference type="Proteomes" id="UP000501623">
    <property type="component" value="Chromosome"/>
</dbReference>
<feature type="transmembrane region" description="Helical" evidence="1">
    <location>
        <begin position="26"/>
        <end position="48"/>
    </location>
</feature>
<protein>
    <submittedName>
        <fullName evidence="2">Uncharacterized protein</fullName>
    </submittedName>
</protein>
<evidence type="ECO:0000313" key="2">
    <source>
        <dbReference type="EMBL" id="QJX47489.1"/>
    </source>
</evidence>
<sequence length="132" mass="14893">MEREDGETGNDPIVGHYPFVMEYRNWLITILILTLIMWAMSVAVENLAAQTDPKFLRQYLTATETDARVKAHVGDVESSYYEFQTTSSLPDTITFAVTVDGKKGTVIVRGRAVSNKANDQWHLVQADTIFSY</sequence>
<keyword evidence="3" id="KW-1185">Reference proteome</keyword>
<dbReference type="RefSeq" id="WP_171591586.1">
    <property type="nucleotide sequence ID" value="NZ_CP053538.1"/>
</dbReference>
<evidence type="ECO:0000313" key="3">
    <source>
        <dbReference type="Proteomes" id="UP000501623"/>
    </source>
</evidence>